<evidence type="ECO:0000313" key="3">
    <source>
        <dbReference type="Proteomes" id="UP001374579"/>
    </source>
</evidence>
<feature type="compositionally biased region" description="Polar residues" evidence="1">
    <location>
        <begin position="563"/>
        <end position="599"/>
    </location>
</feature>
<evidence type="ECO:0000256" key="1">
    <source>
        <dbReference type="SAM" id="MobiDB-lite"/>
    </source>
</evidence>
<sequence>MLSVTGKGYSKIYRENPFYEEPPPKPHYYPTPQKQLSEVERQVGLSPKRAEGRKQQTEDQDVERKFLAGSHTIRSLAAVQNHHPKSPGSSNFDESWPDSERPSSPSVTAEDKSGQEFLPYASVRRHVQPAFTSSLVSGAGLSKHPLDDYLTSRSAVTPGRGDQHFSMSHSKAVKDGRVTLERERGQGAKSGADRGKDGGRRNGVPEEKGSVLQSYIDRFRHGKPMSRDERLTMEANQKREFWWLESSASPPTPNSTSTPKEEQGRSVPLTSHGRGTLTVENLRKRDNLDTDTADLQNKADRLLYSAKSIGSSEPVVSTDGLGSTGSDVTGSSFSEPAVRPDYFPREHAFYPRPTGGANLAGRPRDTTPHDGDILYKWRLHRKLEVARDAKYVPTESAECSAPKTAAEKEIHSRLSAFKEKLQQRGSVVSTQLQEARVEKAMKHVQSVMDAGSQTSPARTPPTSFKGTAAHPPSWSYPQNIHTFPETSSGGFLNDRSNATPANAQTSDGARNEQSQSRTDSGLKSESVVDGLTEGDAKILQEPSAQKGVKMETVSETVEVTSSPDSQRQAGVTDSAGSSKQTASTRASESEGQSENTTDAQECGAKTGDVKYRQFLEAEKPHDGGDTPVKHQVSRTHAASSADSERRDERRPASSHARQSVMGSDGDRVFDARVGSSGDARKKKRSDGAKRGDDDVDSDHSSASSQSKRGGRKSQKKNGGVNADVARDDRASPREHANRNNTRGKESEKCVDGRAEREKSNVNGRIVASDSRERAHAGQQRSGVERSQRSGVMPPPQCSSSPARTSLTSAIGQVVQDRVFDMSGSVMSSVESLSSLQHSADSPLPPRHQPSVTEADYESDGQFEDDPLLQVLRQQRHLHEAQLRVLDAVLAERNI</sequence>
<feature type="region of interest" description="Disordered" evidence="1">
    <location>
        <begin position="1"/>
        <end position="117"/>
    </location>
</feature>
<feature type="compositionally biased region" description="Basic and acidic residues" evidence="1">
    <location>
        <begin position="642"/>
        <end position="651"/>
    </location>
</feature>
<feature type="compositionally biased region" description="Basic and acidic residues" evidence="1">
    <location>
        <begin position="724"/>
        <end position="759"/>
    </location>
</feature>
<proteinExistence type="predicted"/>
<feature type="compositionally biased region" description="Basic and acidic residues" evidence="1">
    <location>
        <begin position="225"/>
        <end position="242"/>
    </location>
</feature>
<feature type="region of interest" description="Disordered" evidence="1">
    <location>
        <begin position="152"/>
        <end position="291"/>
    </location>
</feature>
<feature type="compositionally biased region" description="Basic and acidic residues" evidence="1">
    <location>
        <begin position="607"/>
        <end position="628"/>
    </location>
</feature>
<comment type="caution">
    <text evidence="2">The sequence shown here is derived from an EMBL/GenBank/DDBJ whole genome shotgun (WGS) entry which is preliminary data.</text>
</comment>
<feature type="compositionally biased region" description="Polar residues" evidence="1">
    <location>
        <begin position="312"/>
        <end position="334"/>
    </location>
</feature>
<gene>
    <name evidence="2" type="ORF">V1264_017819</name>
</gene>
<organism evidence="2 3">
    <name type="scientific">Littorina saxatilis</name>
    <dbReference type="NCBI Taxonomy" id="31220"/>
    <lineage>
        <taxon>Eukaryota</taxon>
        <taxon>Metazoa</taxon>
        <taxon>Spiralia</taxon>
        <taxon>Lophotrochozoa</taxon>
        <taxon>Mollusca</taxon>
        <taxon>Gastropoda</taxon>
        <taxon>Caenogastropoda</taxon>
        <taxon>Littorinimorpha</taxon>
        <taxon>Littorinoidea</taxon>
        <taxon>Littorinidae</taxon>
        <taxon>Littorina</taxon>
    </lineage>
</organism>
<feature type="compositionally biased region" description="Basic and acidic residues" evidence="1">
    <location>
        <begin position="48"/>
        <end position="66"/>
    </location>
</feature>
<name>A0AAN9BND4_9CAEN</name>
<dbReference type="Proteomes" id="UP001374579">
    <property type="component" value="Unassembled WGS sequence"/>
</dbReference>
<dbReference type="AlphaFoldDB" id="A0AAN9BND4"/>
<feature type="compositionally biased region" description="Polar residues" evidence="1">
    <location>
        <begin position="451"/>
        <end position="465"/>
    </location>
</feature>
<dbReference type="PANTHER" id="PTHR22045:SF6">
    <property type="entry name" value="PROLINE AND SERINE-RICH PROTEIN 3"/>
    <property type="match status" value="1"/>
</dbReference>
<feature type="region of interest" description="Disordered" evidence="1">
    <location>
        <begin position="446"/>
        <end position="805"/>
    </location>
</feature>
<feature type="region of interest" description="Disordered" evidence="1">
    <location>
        <begin position="312"/>
        <end position="337"/>
    </location>
</feature>
<dbReference type="EMBL" id="JBAMIC010000007">
    <property type="protein sequence ID" value="KAK7106585.1"/>
    <property type="molecule type" value="Genomic_DNA"/>
</dbReference>
<dbReference type="InterPro" id="IPR037646">
    <property type="entry name" value="PROSER3"/>
</dbReference>
<feature type="region of interest" description="Disordered" evidence="1">
    <location>
        <begin position="830"/>
        <end position="860"/>
    </location>
</feature>
<feature type="compositionally biased region" description="Basic and acidic residues" evidence="1">
    <location>
        <begin position="172"/>
        <end position="209"/>
    </location>
</feature>
<feature type="compositionally biased region" description="Low complexity" evidence="1">
    <location>
        <begin position="551"/>
        <end position="562"/>
    </location>
</feature>
<feature type="compositionally biased region" description="Polar residues" evidence="1">
    <location>
        <begin position="475"/>
        <end position="523"/>
    </location>
</feature>
<evidence type="ECO:0000313" key="2">
    <source>
        <dbReference type="EMBL" id="KAK7106585.1"/>
    </source>
</evidence>
<accession>A0AAN9BND4</accession>
<protein>
    <submittedName>
        <fullName evidence="2">Uncharacterized protein</fullName>
    </submittedName>
</protein>
<feature type="compositionally biased region" description="Low complexity" evidence="1">
    <location>
        <begin position="246"/>
        <end position="258"/>
    </location>
</feature>
<reference evidence="2 3" key="1">
    <citation type="submission" date="2024-02" db="EMBL/GenBank/DDBJ databases">
        <title>Chromosome-scale genome assembly of the rough periwinkle Littorina saxatilis.</title>
        <authorList>
            <person name="De Jode A."/>
            <person name="Faria R."/>
            <person name="Formenti G."/>
            <person name="Sims Y."/>
            <person name="Smith T.P."/>
            <person name="Tracey A."/>
            <person name="Wood J.M.D."/>
            <person name="Zagrodzka Z.B."/>
            <person name="Johannesson K."/>
            <person name="Butlin R.K."/>
            <person name="Leder E.H."/>
        </authorList>
    </citation>
    <scope>NUCLEOTIDE SEQUENCE [LARGE SCALE GENOMIC DNA]</scope>
    <source>
        <strain evidence="2">Snail1</strain>
        <tissue evidence="2">Muscle</tissue>
    </source>
</reference>
<dbReference type="PANTHER" id="PTHR22045">
    <property type="entry name" value="PROLINE AND SERINE-RICH PROTEIN 3"/>
    <property type="match status" value="1"/>
</dbReference>
<keyword evidence="3" id="KW-1185">Reference proteome</keyword>